<dbReference type="Proteomes" id="UP000031518">
    <property type="component" value="Unassembled WGS sequence"/>
</dbReference>
<dbReference type="RefSeq" id="WP_041975878.1">
    <property type="nucleotide sequence ID" value="NZ_CBXV010000005.1"/>
</dbReference>
<proteinExistence type="predicted"/>
<gene>
    <name evidence="1" type="ORF">PYK22_01531</name>
</gene>
<reference evidence="1 2" key="2">
    <citation type="submission" date="2015-01" db="EMBL/GenBank/DDBJ databases">
        <title>Complete genome sequence of Pyrinomonas methylaliphatogenes type strain K22T.</title>
        <authorList>
            <person name="Lee K.C.Y."/>
            <person name="Power J.F."/>
            <person name="Dunfield P.F."/>
            <person name="Morgan X.C."/>
            <person name="Huttenhower C."/>
            <person name="Stott M.B."/>
        </authorList>
    </citation>
    <scope>NUCLEOTIDE SEQUENCE [LARGE SCALE GENOMIC DNA]</scope>
    <source>
        <strain evidence="1 2">K22</strain>
    </source>
</reference>
<protein>
    <submittedName>
        <fullName evidence="1">Uncharacterized protein</fullName>
    </submittedName>
</protein>
<name>A0A0B6WW87_9BACT</name>
<dbReference type="AlphaFoldDB" id="A0A0B6WW87"/>
<accession>A0A0B6WW87</accession>
<evidence type="ECO:0000313" key="2">
    <source>
        <dbReference type="Proteomes" id="UP000031518"/>
    </source>
</evidence>
<dbReference type="EMBL" id="CBXV010000005">
    <property type="protein sequence ID" value="CDM65528.1"/>
    <property type="molecule type" value="Genomic_DNA"/>
</dbReference>
<organism evidence="1 2">
    <name type="scientific">Pyrinomonas methylaliphatogenes</name>
    <dbReference type="NCBI Taxonomy" id="454194"/>
    <lineage>
        <taxon>Bacteria</taxon>
        <taxon>Pseudomonadati</taxon>
        <taxon>Acidobacteriota</taxon>
        <taxon>Blastocatellia</taxon>
        <taxon>Blastocatellales</taxon>
        <taxon>Pyrinomonadaceae</taxon>
        <taxon>Pyrinomonas</taxon>
    </lineage>
</organism>
<keyword evidence="2" id="KW-1185">Reference proteome</keyword>
<dbReference type="STRING" id="454194.PYK22_01531"/>
<sequence>MRLVQVKSGFARLLVAAIVISGSVSGAVIIAQEAGKDKLVYADFETVKDGHPVSNRGGAVRLFTYQERPTAPSRYKGAGDSNVPELVRLSKDNPNRAIAFDYELQGPNQYAGVGVEIVAQEEKDGKLVPLDVSQYKYLTLQLYATGTQSVRVEFLSRGQGIDTSGYPQMTFRVQPGFNTYRVPLKSLAQPSWVEEKVSTKSVLQKLTSINIVVSCENCVPTKGSVVIDNLVFQN</sequence>
<dbReference type="InterPro" id="IPR008979">
    <property type="entry name" value="Galactose-bd-like_sf"/>
</dbReference>
<evidence type="ECO:0000313" key="1">
    <source>
        <dbReference type="EMBL" id="CDM65528.1"/>
    </source>
</evidence>
<dbReference type="SUPFAM" id="SSF49785">
    <property type="entry name" value="Galactose-binding domain-like"/>
    <property type="match status" value="1"/>
</dbReference>
<dbReference type="OrthoDB" id="9802773at2"/>
<reference evidence="1 2" key="1">
    <citation type="submission" date="2013-12" db="EMBL/GenBank/DDBJ databases">
        <authorList>
            <person name="Stott M."/>
        </authorList>
    </citation>
    <scope>NUCLEOTIDE SEQUENCE [LARGE SCALE GENOMIC DNA]</scope>
    <source>
        <strain evidence="1 2">K22</strain>
    </source>
</reference>